<dbReference type="AlphaFoldDB" id="A0AAW2EPQ8"/>
<comment type="caution">
    <text evidence="1">The sequence shown here is derived from an EMBL/GenBank/DDBJ whole genome shotgun (WGS) entry which is preliminary data.</text>
</comment>
<organism evidence="1 2">
    <name type="scientific">Cardiocondyla obscurior</name>
    <dbReference type="NCBI Taxonomy" id="286306"/>
    <lineage>
        <taxon>Eukaryota</taxon>
        <taxon>Metazoa</taxon>
        <taxon>Ecdysozoa</taxon>
        <taxon>Arthropoda</taxon>
        <taxon>Hexapoda</taxon>
        <taxon>Insecta</taxon>
        <taxon>Pterygota</taxon>
        <taxon>Neoptera</taxon>
        <taxon>Endopterygota</taxon>
        <taxon>Hymenoptera</taxon>
        <taxon>Apocrita</taxon>
        <taxon>Aculeata</taxon>
        <taxon>Formicoidea</taxon>
        <taxon>Formicidae</taxon>
        <taxon>Myrmicinae</taxon>
        <taxon>Cardiocondyla</taxon>
    </lineage>
</organism>
<gene>
    <name evidence="1" type="ORF">PUN28_016419</name>
</gene>
<accession>A0AAW2EPQ8</accession>
<dbReference type="EMBL" id="JADYXP020000019">
    <property type="protein sequence ID" value="KAL0104768.1"/>
    <property type="molecule type" value="Genomic_DNA"/>
</dbReference>
<dbReference type="Proteomes" id="UP001430953">
    <property type="component" value="Unassembled WGS sequence"/>
</dbReference>
<evidence type="ECO:0000313" key="2">
    <source>
        <dbReference type="Proteomes" id="UP001430953"/>
    </source>
</evidence>
<reference evidence="1 2" key="1">
    <citation type="submission" date="2023-03" db="EMBL/GenBank/DDBJ databases">
        <title>High recombination rates correlate with genetic variation in Cardiocondyla obscurior ants.</title>
        <authorList>
            <person name="Errbii M."/>
        </authorList>
    </citation>
    <scope>NUCLEOTIDE SEQUENCE [LARGE SCALE GENOMIC DNA]</scope>
    <source>
        <strain evidence="1">Alpha-2009</strain>
        <tissue evidence="1">Whole body</tissue>
    </source>
</reference>
<protein>
    <submittedName>
        <fullName evidence="1">Uncharacterized protein</fullName>
    </submittedName>
</protein>
<evidence type="ECO:0000313" key="1">
    <source>
        <dbReference type="EMBL" id="KAL0104768.1"/>
    </source>
</evidence>
<name>A0AAW2EPQ8_9HYME</name>
<sequence>MGKVSWRAGRRRILSGDEERFPGGGDVGCGPANEERLVLVREPRRGRIVSRGQAFTLPSGLTNKQDIPYANRLYSSYRLPGLNE</sequence>
<keyword evidence="2" id="KW-1185">Reference proteome</keyword>
<proteinExistence type="predicted"/>